<evidence type="ECO:0000256" key="3">
    <source>
        <dbReference type="ARBA" id="ARBA00023125"/>
    </source>
</evidence>
<dbReference type="CDD" id="cd14687">
    <property type="entry name" value="bZIP_ATF2"/>
    <property type="match status" value="1"/>
</dbReference>
<feature type="domain" description="BZIP" evidence="7">
    <location>
        <begin position="169"/>
        <end position="232"/>
    </location>
</feature>
<evidence type="ECO:0000313" key="8">
    <source>
        <dbReference type="EMBL" id="QPC60748.1"/>
    </source>
</evidence>
<dbReference type="SMART" id="SM00338">
    <property type="entry name" value="BRLZ"/>
    <property type="match status" value="1"/>
</dbReference>
<evidence type="ECO:0000256" key="2">
    <source>
        <dbReference type="ARBA" id="ARBA00023015"/>
    </source>
</evidence>
<evidence type="ECO:0000313" key="9">
    <source>
        <dbReference type="Proteomes" id="UP000663297"/>
    </source>
</evidence>
<dbReference type="InterPro" id="IPR050946">
    <property type="entry name" value="AP-1_TF_bZIP"/>
</dbReference>
<dbReference type="PROSITE" id="PS00036">
    <property type="entry name" value="BZIP_BASIC"/>
    <property type="match status" value="1"/>
</dbReference>
<dbReference type="InterPro" id="IPR046347">
    <property type="entry name" value="bZIP_sf"/>
</dbReference>
<sequence length="285" mass="31504">MEFGEPLPGVWITEFTDPPGSNSTTGAHQLVGNTVLNPPLLPQEGPWNVSAHPLLPPKCDSSHLSPSSNRDLGWYGSSNSTEAWMHTTNFGNFPSTPSGYGLLPYGPTPHDRQQQPYSPEEETTPLSATSCDTGAGSSESDHKQAKSLSTGRKRLSWRKGEGSVDKMKAGRYKRVLERNRVAAARCRERKRDKQEILETVLEEAETRHRELSAYYSVLKDEAFMVKSEILQHSSCGCEMIQRYIKDAAHKVVEESVSSDTSPDAYAGEVGYTDWGFYSLGVGEFV</sequence>
<dbReference type="InterPro" id="IPR004827">
    <property type="entry name" value="bZIP"/>
</dbReference>
<dbReference type="GO" id="GO:0005667">
    <property type="term" value="C:transcription regulator complex"/>
    <property type="evidence" value="ECO:0007669"/>
    <property type="project" value="TreeGrafter"/>
</dbReference>
<dbReference type="GO" id="GO:0000978">
    <property type="term" value="F:RNA polymerase II cis-regulatory region sequence-specific DNA binding"/>
    <property type="evidence" value="ECO:0007669"/>
    <property type="project" value="TreeGrafter"/>
</dbReference>
<name>A0A7S8D2H4_FUSCU</name>
<evidence type="ECO:0000256" key="6">
    <source>
        <dbReference type="SAM" id="MobiDB-lite"/>
    </source>
</evidence>
<organism evidence="8 9">
    <name type="scientific">Fusarium culmorum</name>
    <dbReference type="NCBI Taxonomy" id="5516"/>
    <lineage>
        <taxon>Eukaryota</taxon>
        <taxon>Fungi</taxon>
        <taxon>Dikarya</taxon>
        <taxon>Ascomycota</taxon>
        <taxon>Pezizomycotina</taxon>
        <taxon>Sordariomycetes</taxon>
        <taxon>Hypocreomycetidae</taxon>
        <taxon>Hypocreales</taxon>
        <taxon>Nectriaceae</taxon>
        <taxon>Fusarium</taxon>
    </lineage>
</organism>
<dbReference type="SUPFAM" id="SSF57959">
    <property type="entry name" value="Leucine zipper domain"/>
    <property type="match status" value="1"/>
</dbReference>
<comment type="similarity">
    <text evidence="1">Belongs to the bZIP family. Jun subfamily.</text>
</comment>
<protein>
    <recommendedName>
        <fullName evidence="7">BZIP domain-containing protein</fullName>
    </recommendedName>
</protein>
<proteinExistence type="inferred from homology"/>
<feature type="compositionally biased region" description="Polar residues" evidence="6">
    <location>
        <begin position="124"/>
        <end position="138"/>
    </location>
</feature>
<dbReference type="GO" id="GO:0000981">
    <property type="term" value="F:DNA-binding transcription factor activity, RNA polymerase II-specific"/>
    <property type="evidence" value="ECO:0007669"/>
    <property type="project" value="TreeGrafter"/>
</dbReference>
<dbReference type="AlphaFoldDB" id="A0A7S8D2H4"/>
<dbReference type="PANTHER" id="PTHR11462:SF35">
    <property type="entry name" value="TRANSCRIPTION FACTOR JRA"/>
    <property type="match status" value="1"/>
</dbReference>
<evidence type="ECO:0000256" key="1">
    <source>
        <dbReference type="ARBA" id="ARBA00006882"/>
    </source>
</evidence>
<evidence type="ECO:0000256" key="4">
    <source>
        <dbReference type="ARBA" id="ARBA00023163"/>
    </source>
</evidence>
<keyword evidence="2" id="KW-0805">Transcription regulation</keyword>
<feature type="region of interest" description="Disordered" evidence="6">
    <location>
        <begin position="95"/>
        <end position="161"/>
    </location>
</feature>
<dbReference type="PANTHER" id="PTHR11462">
    <property type="entry name" value="JUN TRANSCRIPTION FACTOR-RELATED"/>
    <property type="match status" value="1"/>
</dbReference>
<dbReference type="Proteomes" id="UP000663297">
    <property type="component" value="Chromosome 2"/>
</dbReference>
<evidence type="ECO:0000259" key="7">
    <source>
        <dbReference type="PROSITE" id="PS50217"/>
    </source>
</evidence>
<gene>
    <name evidence="8" type="ORF">HYE67_002979</name>
</gene>
<dbReference type="InterPro" id="IPR002112">
    <property type="entry name" value="Leuzip_Jun"/>
</dbReference>
<keyword evidence="4" id="KW-0804">Transcription</keyword>
<keyword evidence="5" id="KW-0175">Coiled coil</keyword>
<dbReference type="EMBL" id="CP064748">
    <property type="protein sequence ID" value="QPC60748.1"/>
    <property type="molecule type" value="Genomic_DNA"/>
</dbReference>
<evidence type="ECO:0000256" key="5">
    <source>
        <dbReference type="SAM" id="Coils"/>
    </source>
</evidence>
<feature type="coiled-coil region" evidence="5">
    <location>
        <begin position="187"/>
        <end position="221"/>
    </location>
</feature>
<dbReference type="PROSITE" id="PS50217">
    <property type="entry name" value="BZIP"/>
    <property type="match status" value="1"/>
</dbReference>
<accession>A0A7S8D2H4</accession>
<dbReference type="Gene3D" id="1.20.5.170">
    <property type="match status" value="1"/>
</dbReference>
<keyword evidence="3" id="KW-0238">DNA-binding</keyword>
<dbReference type="PRINTS" id="PR00043">
    <property type="entry name" value="LEUZIPPRJUN"/>
</dbReference>
<reference evidence="8" key="1">
    <citation type="submission" date="2020-11" db="EMBL/GenBank/DDBJ databases">
        <title>The chromosome-scale genome resource for two endophytic Fusarium species: F. culmorum and F. pseudograminearum.</title>
        <authorList>
            <person name="Yuan Z."/>
        </authorList>
    </citation>
    <scope>NUCLEOTIDE SEQUENCE</scope>
    <source>
        <strain evidence="8">Class2-1B</strain>
    </source>
</reference>